<dbReference type="Pfam" id="PF13635">
    <property type="entry name" value="DUF4143"/>
    <property type="match status" value="1"/>
</dbReference>
<proteinExistence type="predicted"/>
<feature type="domain" description="DUF4143" evidence="2">
    <location>
        <begin position="211"/>
        <end position="379"/>
    </location>
</feature>
<dbReference type="PANTHER" id="PTHR43566">
    <property type="entry name" value="CONSERVED PROTEIN"/>
    <property type="match status" value="1"/>
</dbReference>
<gene>
    <name evidence="3" type="ORF">G6N77_15930</name>
</gene>
<feature type="domain" description="AAA" evidence="1">
    <location>
        <begin position="30"/>
        <end position="138"/>
    </location>
</feature>
<comment type="caution">
    <text evidence="3">The sequence shown here is derived from an EMBL/GenBank/DDBJ whole genome shotgun (WGS) entry which is preliminary data.</text>
</comment>
<dbReference type="EMBL" id="JAAKZI010000033">
    <property type="protein sequence ID" value="NGN84931.1"/>
    <property type="molecule type" value="Genomic_DNA"/>
</dbReference>
<dbReference type="GO" id="GO:0005524">
    <property type="term" value="F:ATP binding"/>
    <property type="evidence" value="ECO:0007669"/>
    <property type="project" value="UniProtKB-KW"/>
</dbReference>
<organism evidence="3 4">
    <name type="scientific">Arthrobacter silviterrae</name>
    <dbReference type="NCBI Taxonomy" id="2026658"/>
    <lineage>
        <taxon>Bacteria</taxon>
        <taxon>Bacillati</taxon>
        <taxon>Actinomycetota</taxon>
        <taxon>Actinomycetes</taxon>
        <taxon>Micrococcales</taxon>
        <taxon>Micrococcaceae</taxon>
        <taxon>Arthrobacter</taxon>
    </lineage>
</organism>
<evidence type="ECO:0000259" key="2">
    <source>
        <dbReference type="Pfam" id="PF13635"/>
    </source>
</evidence>
<keyword evidence="3" id="KW-0547">Nucleotide-binding</keyword>
<dbReference type="PANTHER" id="PTHR43566:SF2">
    <property type="entry name" value="DUF4143 DOMAIN-CONTAINING PROTEIN"/>
    <property type="match status" value="1"/>
</dbReference>
<accession>A0ABX0DEB6</accession>
<keyword evidence="3" id="KW-0067">ATP-binding</keyword>
<dbReference type="InterPro" id="IPR041682">
    <property type="entry name" value="AAA_14"/>
</dbReference>
<dbReference type="InterPro" id="IPR025420">
    <property type="entry name" value="DUF4143"/>
</dbReference>
<evidence type="ECO:0000313" key="3">
    <source>
        <dbReference type="EMBL" id="NGN84931.1"/>
    </source>
</evidence>
<sequence length="431" mass="47256">MAAEETGRVQGYSRRIVDNSIDELFPSFAAISIDGARAIGKTSTGAQRAKTILNLDLPEIQQLIQADPNYLGRADTPVLIDEWQNVPEVWDRIRRLVDNDATGGRFILAGSAAPIGVRLHSGAGRIIKFRMRPLSIAERGLATPTVRVRDLLEPGATNITGSSDVDLRGYVREIIASGFPQARQMNDRARGVWLDDYIERVITHDFTEQGHRIRRPELLRGWLRGYASATASATTFAKIGASLDPGEPAGPAKTTSIAYRDVLSSLYLLDQVDAWSPSKKILARAALAPKHFLADPALSARLLNLNEAKLMSATGPASNTGVRTRLGDFFEALVALSLQTYAAANDAQLSHFRDHDGRREIDFILHRGHAEAVGFEVKLKSSINDNDVRHLLWLKQSLPEQIVDLVVINIGTHAYRRKDGVAVIPLALLTA</sequence>
<reference evidence="3 4" key="1">
    <citation type="submission" date="2020-02" db="EMBL/GenBank/DDBJ databases">
        <title>Genome sequence of the type strain DSM 27180 of Arthrobacter silviterrae.</title>
        <authorList>
            <person name="Gao J."/>
            <person name="Sun J."/>
        </authorList>
    </citation>
    <scope>NUCLEOTIDE SEQUENCE [LARGE SCALE GENOMIC DNA]</scope>
    <source>
        <strain evidence="3 4">DSM 27180</strain>
    </source>
</reference>
<protein>
    <submittedName>
        <fullName evidence="3">ATP-binding protein</fullName>
    </submittedName>
</protein>
<evidence type="ECO:0000313" key="4">
    <source>
        <dbReference type="Proteomes" id="UP000479226"/>
    </source>
</evidence>
<dbReference type="Pfam" id="PF13173">
    <property type="entry name" value="AAA_14"/>
    <property type="match status" value="1"/>
</dbReference>
<keyword evidence="4" id="KW-1185">Reference proteome</keyword>
<name>A0ABX0DEB6_9MICC</name>
<evidence type="ECO:0000259" key="1">
    <source>
        <dbReference type="Pfam" id="PF13173"/>
    </source>
</evidence>
<dbReference type="Proteomes" id="UP000479226">
    <property type="component" value="Unassembled WGS sequence"/>
</dbReference>
<dbReference type="RefSeq" id="WP_165183155.1">
    <property type="nucleotide sequence ID" value="NZ_JAAKZI010000033.1"/>
</dbReference>